<evidence type="ECO:0000313" key="2">
    <source>
        <dbReference type="EMBL" id="MCM2391707.1"/>
    </source>
</evidence>
<accession>A0ABT0USY1</accession>
<feature type="compositionally biased region" description="Basic residues" evidence="1">
    <location>
        <begin position="58"/>
        <end position="67"/>
    </location>
</feature>
<proteinExistence type="predicted"/>
<feature type="region of interest" description="Disordered" evidence="1">
    <location>
        <begin position="47"/>
        <end position="77"/>
    </location>
</feature>
<evidence type="ECO:0000313" key="3">
    <source>
        <dbReference type="Proteomes" id="UP001431429"/>
    </source>
</evidence>
<dbReference type="Proteomes" id="UP001431429">
    <property type="component" value="Unassembled WGS sequence"/>
</dbReference>
<comment type="caution">
    <text evidence="2">The sequence shown here is derived from an EMBL/GenBank/DDBJ whole genome shotgun (WGS) entry which is preliminary data.</text>
</comment>
<reference evidence="2" key="1">
    <citation type="submission" date="2022-06" db="EMBL/GenBank/DDBJ databases">
        <title>Genome public.</title>
        <authorList>
            <person name="Sun Q."/>
        </authorList>
    </citation>
    <scope>NUCLEOTIDE SEQUENCE</scope>
    <source>
        <strain evidence="2">CWNU-1</strain>
    </source>
</reference>
<keyword evidence="3" id="KW-1185">Reference proteome</keyword>
<evidence type="ECO:0000256" key="1">
    <source>
        <dbReference type="SAM" id="MobiDB-lite"/>
    </source>
</evidence>
<protein>
    <submittedName>
        <fullName evidence="2">Uncharacterized protein</fullName>
    </submittedName>
</protein>
<organism evidence="2 3">
    <name type="scientific">Streptomyces albipurpureus</name>
    <dbReference type="NCBI Taxonomy" id="2897419"/>
    <lineage>
        <taxon>Bacteria</taxon>
        <taxon>Bacillati</taxon>
        <taxon>Actinomycetota</taxon>
        <taxon>Actinomycetes</taxon>
        <taxon>Kitasatosporales</taxon>
        <taxon>Streptomycetaceae</taxon>
        <taxon>Streptomyces</taxon>
    </lineage>
</organism>
<sequence length="77" mass="8192">MATLKSVVHVTDDKGNAHVFGPADEVPEWAQALITNPKVWDEVPSVSRLAEPEPAKAPAKRASARRKAAPDASVHNG</sequence>
<name>A0ABT0USY1_9ACTN</name>
<gene>
    <name evidence="2" type="ORF">NBG84_26055</name>
</gene>
<dbReference type="EMBL" id="JAMQAW010000032">
    <property type="protein sequence ID" value="MCM2391707.1"/>
    <property type="molecule type" value="Genomic_DNA"/>
</dbReference>
<dbReference type="RefSeq" id="WP_250922034.1">
    <property type="nucleotide sequence ID" value="NZ_JAMQAW010000032.1"/>
</dbReference>